<sequence>MGRGRSGAGGMGSGHHGGGRGVPDTAQGLTGETGWTSCGDWSGGVARTVLAAGPRGPAALDPGAHGDG</sequence>
<organism evidence="2 3">
    <name type="scientific">Streptomyces filamentosus NRRL 15998</name>
    <dbReference type="NCBI Taxonomy" id="457431"/>
    <lineage>
        <taxon>Bacteria</taxon>
        <taxon>Bacillati</taxon>
        <taxon>Actinomycetota</taxon>
        <taxon>Actinomycetes</taxon>
        <taxon>Kitasatosporales</taxon>
        <taxon>Streptomycetaceae</taxon>
        <taxon>Streptomyces</taxon>
    </lineage>
</organism>
<evidence type="ECO:0000313" key="2">
    <source>
        <dbReference type="EMBL" id="EFE73821.2"/>
    </source>
</evidence>
<feature type="compositionally biased region" description="Gly residues" evidence="1">
    <location>
        <begin position="1"/>
        <end position="21"/>
    </location>
</feature>
<dbReference type="AlphaFoldDB" id="D6ARB9"/>
<evidence type="ECO:0000313" key="3">
    <source>
        <dbReference type="Proteomes" id="UP000003986"/>
    </source>
</evidence>
<name>D6ARB9_STRFL</name>
<gene>
    <name evidence="2" type="ORF">SSGG_01187</name>
</gene>
<feature type="region of interest" description="Disordered" evidence="1">
    <location>
        <begin position="1"/>
        <end position="43"/>
    </location>
</feature>
<dbReference type="Proteomes" id="UP000003986">
    <property type="component" value="Unassembled WGS sequence"/>
</dbReference>
<reference evidence="3" key="1">
    <citation type="submission" date="2008-10" db="EMBL/GenBank/DDBJ databases">
        <authorList>
            <person name="Molnar K."/>
        </authorList>
    </citation>
    <scope>NUCLEOTIDE SEQUENCE [LARGE SCALE GENOMIC DNA]</scope>
    <source>
        <strain evidence="3">NRRL 15998</strain>
    </source>
</reference>
<accession>D6ARB9</accession>
<dbReference type="EMBL" id="DS999644">
    <property type="protein sequence ID" value="EFE73821.2"/>
    <property type="molecule type" value="Genomic_DNA"/>
</dbReference>
<protein>
    <submittedName>
        <fullName evidence="2">Predicted protein</fullName>
    </submittedName>
</protein>
<reference evidence="3" key="2">
    <citation type="submission" date="2008-12" db="EMBL/GenBank/DDBJ databases">
        <title>Annotation of Streptomyces roseosporus strain NRRL 15998.</title>
        <authorList>
            <consortium name="The Broad Institute Genome Sequencing Platform"/>
            <consortium name="Broad Institute Microbial Sequencing Center"/>
            <person name="Fischbach M."/>
            <person name="Ward D."/>
            <person name="Young S."/>
            <person name="Kodira C.D."/>
            <person name="Zeng Q."/>
            <person name="Koehrsen M."/>
            <person name="Godfrey P."/>
            <person name="Alvarado L."/>
            <person name="Berlin A.M."/>
            <person name="Borenstein D."/>
            <person name="Chen Z."/>
            <person name="Engels R."/>
            <person name="Freedman E."/>
            <person name="Gellesch M."/>
            <person name="Goldberg J."/>
            <person name="Griggs A."/>
            <person name="Gujja S."/>
            <person name="Heiman D.I."/>
            <person name="Hepburn T.A."/>
            <person name="Howarth C."/>
            <person name="Jen D."/>
            <person name="Larson L."/>
            <person name="Lewis B."/>
            <person name="Mehta T."/>
            <person name="Park D."/>
            <person name="Pearson M."/>
            <person name="Roberts A."/>
            <person name="Saif S."/>
            <person name="Shea T.D."/>
            <person name="Shenoy N."/>
            <person name="Sisk P."/>
            <person name="Stolte C."/>
            <person name="Sykes S.N."/>
            <person name="Walk T."/>
            <person name="White J."/>
            <person name="Yandava C."/>
            <person name="Straight P."/>
            <person name="Clardy J."/>
            <person name="Hung D."/>
            <person name="Kolter R."/>
            <person name="Mekalanos J."/>
            <person name="Walker S."/>
            <person name="Walsh C.T."/>
            <person name="Wieland B.L.C."/>
            <person name="Ilzarbe M."/>
            <person name="Galagan J."/>
            <person name="Nusbaum C."/>
            <person name="Birren B."/>
        </authorList>
    </citation>
    <scope>NUCLEOTIDE SEQUENCE [LARGE SCALE GENOMIC DNA]</scope>
    <source>
        <strain evidence="3">NRRL 15998</strain>
    </source>
</reference>
<feature type="compositionally biased region" description="Polar residues" evidence="1">
    <location>
        <begin position="27"/>
        <end position="36"/>
    </location>
</feature>
<evidence type="ECO:0000256" key="1">
    <source>
        <dbReference type="SAM" id="MobiDB-lite"/>
    </source>
</evidence>
<proteinExistence type="predicted"/>